<proteinExistence type="predicted"/>
<reference evidence="1 2" key="1">
    <citation type="journal article" date="2022" name="New Phytol.">
        <title>Ecological generalism drives hyperdiversity of secondary metabolite gene clusters in xylarialean endophytes.</title>
        <authorList>
            <person name="Franco M.E.E."/>
            <person name="Wisecaver J.H."/>
            <person name="Arnold A.E."/>
            <person name="Ju Y.M."/>
            <person name="Slot J.C."/>
            <person name="Ahrendt S."/>
            <person name="Moore L.P."/>
            <person name="Eastman K.E."/>
            <person name="Scott K."/>
            <person name="Konkel Z."/>
            <person name="Mondo S.J."/>
            <person name="Kuo A."/>
            <person name="Hayes R.D."/>
            <person name="Haridas S."/>
            <person name="Andreopoulos B."/>
            <person name="Riley R."/>
            <person name="LaButti K."/>
            <person name="Pangilinan J."/>
            <person name="Lipzen A."/>
            <person name="Amirebrahimi M."/>
            <person name="Yan J."/>
            <person name="Adam C."/>
            <person name="Keymanesh K."/>
            <person name="Ng V."/>
            <person name="Louie K."/>
            <person name="Northen T."/>
            <person name="Drula E."/>
            <person name="Henrissat B."/>
            <person name="Hsieh H.M."/>
            <person name="Youens-Clark K."/>
            <person name="Lutzoni F."/>
            <person name="Miadlikowska J."/>
            <person name="Eastwood D.C."/>
            <person name="Hamelin R.C."/>
            <person name="Grigoriev I.V."/>
            <person name="U'Ren J.M."/>
        </authorList>
    </citation>
    <scope>NUCLEOTIDE SEQUENCE [LARGE SCALE GENOMIC DNA]</scope>
    <source>
        <strain evidence="1 2">CBS 119005</strain>
    </source>
</reference>
<name>A0ACB9YKV3_9PEZI</name>
<gene>
    <name evidence="1" type="ORF">F4820DRAFT_438264</name>
</gene>
<accession>A0ACB9YKV3</accession>
<keyword evidence="2" id="KW-1185">Reference proteome</keyword>
<sequence>MPQTWLITGCSSGFGELFVRKLRAAGDNVIATGRSADVKLAHLKDTGASILDLDVSMPFEVIKAKIEEAWSLYPGGIDVVVNNAGYILSGALEALTTQEIEDAMRTNFFGPFHVTQAVLPMMRAKGKGTLCYVSSQAGWRGDPSATGYCSTKFALEAMVECLSKELAFMAPGIKVLLVEPGYFGTRAFRNVNFTARDKHTPEYAQFHAGAKAHIASTIDNEPGDPGKAVDRMIELVNGTGMAAGKTVPLRVPLGSDGWDIVKTKCEETLKICEEWEDVARSTDVKPPA</sequence>
<dbReference type="Proteomes" id="UP001497700">
    <property type="component" value="Unassembled WGS sequence"/>
</dbReference>
<evidence type="ECO:0000313" key="1">
    <source>
        <dbReference type="EMBL" id="KAI4859969.1"/>
    </source>
</evidence>
<evidence type="ECO:0000313" key="2">
    <source>
        <dbReference type="Proteomes" id="UP001497700"/>
    </source>
</evidence>
<comment type="caution">
    <text evidence="1">The sequence shown here is derived from an EMBL/GenBank/DDBJ whole genome shotgun (WGS) entry which is preliminary data.</text>
</comment>
<protein>
    <submittedName>
        <fullName evidence="1">NAD(P)-binding protein</fullName>
    </submittedName>
</protein>
<dbReference type="EMBL" id="MU393605">
    <property type="protein sequence ID" value="KAI4859969.1"/>
    <property type="molecule type" value="Genomic_DNA"/>
</dbReference>
<organism evidence="1 2">
    <name type="scientific">Hypoxylon rubiginosum</name>
    <dbReference type="NCBI Taxonomy" id="110542"/>
    <lineage>
        <taxon>Eukaryota</taxon>
        <taxon>Fungi</taxon>
        <taxon>Dikarya</taxon>
        <taxon>Ascomycota</taxon>
        <taxon>Pezizomycotina</taxon>
        <taxon>Sordariomycetes</taxon>
        <taxon>Xylariomycetidae</taxon>
        <taxon>Xylariales</taxon>
        <taxon>Hypoxylaceae</taxon>
        <taxon>Hypoxylon</taxon>
    </lineage>
</organism>